<gene>
    <name evidence="28" type="ORF">SMAX5B_012796</name>
</gene>
<feature type="compositionally biased region" description="Polar residues" evidence="26">
    <location>
        <begin position="904"/>
        <end position="922"/>
    </location>
</feature>
<feature type="domain" description="C2H2-type" evidence="27">
    <location>
        <begin position="502"/>
        <end position="529"/>
    </location>
</feature>
<evidence type="ECO:0000256" key="17">
    <source>
        <dbReference type="ARBA" id="ARBA00023242"/>
    </source>
</evidence>
<dbReference type="GO" id="GO:0000981">
    <property type="term" value="F:DNA-binding transcription factor activity, RNA polymerase II-specific"/>
    <property type="evidence" value="ECO:0007669"/>
    <property type="project" value="TreeGrafter"/>
</dbReference>
<dbReference type="Pfam" id="PF00096">
    <property type="entry name" value="zf-C2H2"/>
    <property type="match status" value="2"/>
</dbReference>
<dbReference type="GO" id="GO:0008270">
    <property type="term" value="F:zinc ion binding"/>
    <property type="evidence" value="ECO:0007669"/>
    <property type="project" value="UniProtKB-KW"/>
</dbReference>
<dbReference type="Pfam" id="PF02996">
    <property type="entry name" value="Prefoldin"/>
    <property type="match status" value="1"/>
</dbReference>
<evidence type="ECO:0000256" key="15">
    <source>
        <dbReference type="ARBA" id="ARBA00023128"/>
    </source>
</evidence>
<feature type="domain" description="C2H2-type" evidence="27">
    <location>
        <begin position="650"/>
        <end position="678"/>
    </location>
</feature>
<feature type="region of interest" description="Disordered" evidence="26">
    <location>
        <begin position="222"/>
        <end position="291"/>
    </location>
</feature>
<evidence type="ECO:0000256" key="7">
    <source>
        <dbReference type="ARBA" id="ARBA00022491"/>
    </source>
</evidence>
<proteinExistence type="inferred from homology"/>
<dbReference type="PROSITE" id="PS00028">
    <property type="entry name" value="ZINC_FINGER_C2H2_1"/>
    <property type="match status" value="4"/>
</dbReference>
<comment type="subcellular location">
    <subcellularLocation>
        <location evidence="3">Cell projection</location>
        <location evidence="3">Dendrite</location>
    </subcellularLocation>
    <subcellularLocation>
        <location evidence="4">Cytoplasm</location>
    </subcellularLocation>
    <subcellularLocation>
        <location evidence="2">Mitochondrion</location>
    </subcellularLocation>
    <subcellularLocation>
        <location evidence="1">Nucleus</location>
    </subcellularLocation>
</comment>
<keyword evidence="13" id="KW-0805">Transcription regulation</keyword>
<dbReference type="InterPro" id="IPR051967">
    <property type="entry name" value="Krueppel_C2H2-ZF"/>
</dbReference>
<feature type="region of interest" description="Disordered" evidence="26">
    <location>
        <begin position="1004"/>
        <end position="1041"/>
    </location>
</feature>
<keyword evidence="11 25" id="KW-0863">Zinc-finger</keyword>
<dbReference type="InterPro" id="IPR013087">
    <property type="entry name" value="Znf_C2H2_type"/>
</dbReference>
<feature type="domain" description="C2H2-type" evidence="27">
    <location>
        <begin position="724"/>
        <end position="751"/>
    </location>
</feature>
<feature type="region of interest" description="Disordered" evidence="26">
    <location>
        <begin position="851"/>
        <end position="928"/>
    </location>
</feature>
<feature type="region of interest" description="Disordered" evidence="26">
    <location>
        <begin position="366"/>
        <end position="445"/>
    </location>
</feature>
<evidence type="ECO:0000256" key="2">
    <source>
        <dbReference type="ARBA" id="ARBA00004173"/>
    </source>
</evidence>
<dbReference type="FunFam" id="3.30.160.60:FF:000075">
    <property type="entry name" value="Putative zinc finger protein 536"/>
    <property type="match status" value="1"/>
</dbReference>
<comment type="similarity">
    <text evidence="5">Belongs to the krueppel C2H2-type zinc-finger protein family.</text>
</comment>
<feature type="region of interest" description="Disordered" evidence="26">
    <location>
        <begin position="308"/>
        <end position="348"/>
    </location>
</feature>
<dbReference type="GO" id="GO:0000978">
    <property type="term" value="F:RNA polymerase II cis-regulatory region sequence-specific DNA binding"/>
    <property type="evidence" value="ECO:0007669"/>
    <property type="project" value="TreeGrafter"/>
</dbReference>
<dbReference type="SUPFAM" id="SSF57667">
    <property type="entry name" value="beta-beta-alpha zinc fingers"/>
    <property type="match status" value="3"/>
</dbReference>
<keyword evidence="16" id="KW-0804">Transcription</keyword>
<evidence type="ECO:0000256" key="25">
    <source>
        <dbReference type="PROSITE-ProRule" id="PRU00042"/>
    </source>
</evidence>
<dbReference type="InterPro" id="IPR009053">
    <property type="entry name" value="Prefoldin"/>
</dbReference>
<feature type="region of interest" description="Disordered" evidence="26">
    <location>
        <begin position="958"/>
        <end position="992"/>
    </location>
</feature>
<protein>
    <recommendedName>
        <fullName evidence="24">Protein phosphatase 1 regulatory subunit 19</fullName>
    </recommendedName>
    <alternativeName>
        <fullName evidence="23">RNA polymerase II subunit 5-mediating protein</fullName>
    </alternativeName>
</protein>
<keyword evidence="7" id="KW-0678">Repressor</keyword>
<comment type="function">
    <text evidence="21">Plays a central role in maintaining S6K1 signaling and BAD phosphorylation under normal growth conditions thereby protecting cells from potential deleterious effects of sustained S6K1 signaling. The URI1-PPP1CC complex acts as a central component of a negative feedback mechanism that counteracts excessive S6K1 survival signaling to BAD in response to growth factors. Mediates inhibition of PPP1CC phosphatase activity in mitochondria. Coordinates the regulation of nutrient-sensitive gene expression availability in a mTOR-dependent manner. Seems to be a scaffolding protein able to assemble a prefoldin-like complex that contains PFDs and proteins with roles in transcription and ubiquitination.</text>
</comment>
<keyword evidence="14" id="KW-0238">DNA-binding</keyword>
<dbReference type="FunFam" id="3.30.160.60:FF:001673">
    <property type="entry name" value="Zinc finger protein 536"/>
    <property type="match status" value="1"/>
</dbReference>
<dbReference type="FunFam" id="3.30.160.60:FF:000615">
    <property type="entry name" value="Zinc finger protein 536"/>
    <property type="match status" value="1"/>
</dbReference>
<evidence type="ECO:0000256" key="16">
    <source>
        <dbReference type="ARBA" id="ARBA00023163"/>
    </source>
</evidence>
<dbReference type="PROSITE" id="PS50157">
    <property type="entry name" value="ZINC_FINGER_C2H2_2"/>
    <property type="match status" value="5"/>
</dbReference>
<dbReference type="SMART" id="SM00355">
    <property type="entry name" value="ZnF_C2H2"/>
    <property type="match status" value="7"/>
</dbReference>
<keyword evidence="8" id="KW-0597">Phosphoprotein</keyword>
<feature type="region of interest" description="Disordered" evidence="26">
    <location>
        <begin position="617"/>
        <end position="645"/>
    </location>
</feature>
<keyword evidence="6" id="KW-0963">Cytoplasm</keyword>
<evidence type="ECO:0000256" key="3">
    <source>
        <dbReference type="ARBA" id="ARBA00004279"/>
    </source>
</evidence>
<feature type="region of interest" description="Disordered" evidence="26">
    <location>
        <begin position="1162"/>
        <end position="1182"/>
    </location>
</feature>
<evidence type="ECO:0000256" key="23">
    <source>
        <dbReference type="ARBA" id="ARBA00078910"/>
    </source>
</evidence>
<comment type="similarity">
    <text evidence="20">Belongs to the RNA polymerase II subunit 5-mediating protein family.</text>
</comment>
<dbReference type="Proteomes" id="UP000246464">
    <property type="component" value="Chromosome 10"/>
</dbReference>
<evidence type="ECO:0000313" key="28">
    <source>
        <dbReference type="EMBL" id="AWP08781.1"/>
    </source>
</evidence>
<dbReference type="Gene3D" id="1.10.287.370">
    <property type="match status" value="1"/>
</dbReference>
<feature type="compositionally biased region" description="Basic and acidic residues" evidence="26">
    <location>
        <begin position="424"/>
        <end position="439"/>
    </location>
</feature>
<dbReference type="Pfam" id="PF13909">
    <property type="entry name" value="zf-H2C2_5"/>
    <property type="match status" value="1"/>
</dbReference>
<dbReference type="PANTHER" id="PTHR45925">
    <property type="entry name" value="ZINC FINGER PROTEIN"/>
    <property type="match status" value="1"/>
</dbReference>
<feature type="compositionally biased region" description="Polar residues" evidence="26">
    <location>
        <begin position="851"/>
        <end position="860"/>
    </location>
</feature>
<organism evidence="28 29">
    <name type="scientific">Scophthalmus maximus</name>
    <name type="common">Turbot</name>
    <name type="synonym">Psetta maxima</name>
    <dbReference type="NCBI Taxonomy" id="52904"/>
    <lineage>
        <taxon>Eukaryota</taxon>
        <taxon>Metazoa</taxon>
        <taxon>Chordata</taxon>
        <taxon>Craniata</taxon>
        <taxon>Vertebrata</taxon>
        <taxon>Euteleostomi</taxon>
        <taxon>Actinopterygii</taxon>
        <taxon>Neopterygii</taxon>
        <taxon>Teleostei</taxon>
        <taxon>Neoteleostei</taxon>
        <taxon>Acanthomorphata</taxon>
        <taxon>Carangaria</taxon>
        <taxon>Pleuronectiformes</taxon>
        <taxon>Pleuronectoidei</taxon>
        <taxon>Scophthalmidae</taxon>
        <taxon>Scophthalmus</taxon>
    </lineage>
</organism>
<evidence type="ECO:0000256" key="11">
    <source>
        <dbReference type="ARBA" id="ARBA00022771"/>
    </source>
</evidence>
<evidence type="ECO:0000256" key="14">
    <source>
        <dbReference type="ARBA" id="ARBA00023125"/>
    </source>
</evidence>
<evidence type="ECO:0000313" key="29">
    <source>
        <dbReference type="Proteomes" id="UP000246464"/>
    </source>
</evidence>
<evidence type="ECO:0000256" key="22">
    <source>
        <dbReference type="ARBA" id="ARBA00064379"/>
    </source>
</evidence>
<evidence type="ECO:0000256" key="18">
    <source>
        <dbReference type="ARBA" id="ARBA00023272"/>
    </source>
</evidence>
<dbReference type="SUPFAM" id="SSF46579">
    <property type="entry name" value="Prefoldin"/>
    <property type="match status" value="1"/>
</dbReference>
<dbReference type="InterPro" id="IPR036236">
    <property type="entry name" value="Znf_C2H2_sf"/>
</dbReference>
<feature type="compositionally biased region" description="Basic and acidic residues" evidence="26">
    <location>
        <begin position="862"/>
        <end position="882"/>
    </location>
</feature>
<dbReference type="GO" id="GO:0030425">
    <property type="term" value="C:dendrite"/>
    <property type="evidence" value="ECO:0007669"/>
    <property type="project" value="UniProtKB-SubCell"/>
</dbReference>
<keyword evidence="10" id="KW-0677">Repeat</keyword>
<feature type="compositionally biased region" description="Basic and acidic residues" evidence="26">
    <location>
        <begin position="1123"/>
        <end position="1135"/>
    </location>
</feature>
<feature type="compositionally biased region" description="Basic and acidic residues" evidence="26">
    <location>
        <begin position="394"/>
        <end position="414"/>
    </location>
</feature>
<evidence type="ECO:0000256" key="24">
    <source>
        <dbReference type="ARBA" id="ARBA00082683"/>
    </source>
</evidence>
<keyword evidence="17" id="KW-0539">Nucleus</keyword>
<evidence type="ECO:0000256" key="5">
    <source>
        <dbReference type="ARBA" id="ARBA00006991"/>
    </source>
</evidence>
<feature type="compositionally biased region" description="Basic residues" evidence="26">
    <location>
        <begin position="328"/>
        <end position="345"/>
    </location>
</feature>
<feature type="domain" description="C2H2-type" evidence="27">
    <location>
        <begin position="530"/>
        <end position="552"/>
    </location>
</feature>
<evidence type="ECO:0000256" key="21">
    <source>
        <dbReference type="ARBA" id="ARBA00053952"/>
    </source>
</evidence>
<dbReference type="Gene3D" id="3.30.160.60">
    <property type="entry name" value="Classic Zinc Finger"/>
    <property type="match status" value="5"/>
</dbReference>
<feature type="compositionally biased region" description="Low complexity" evidence="26">
    <location>
        <begin position="958"/>
        <end position="984"/>
    </location>
</feature>
<dbReference type="GO" id="GO:0005739">
    <property type="term" value="C:mitochondrion"/>
    <property type="evidence" value="ECO:0007669"/>
    <property type="project" value="UniProtKB-SubCell"/>
</dbReference>
<dbReference type="FunFam" id="1.10.287.370:FF:000008">
    <property type="entry name" value="unconventional prefoldin RPB5 interactor 1"/>
    <property type="match status" value="1"/>
</dbReference>
<dbReference type="InterPro" id="IPR004127">
    <property type="entry name" value="Prefoldin_subunit_alpha"/>
</dbReference>
<dbReference type="PANTHER" id="PTHR45925:SF2">
    <property type="entry name" value="ZINC FINGER PROTEIN 536"/>
    <property type="match status" value="1"/>
</dbReference>
<keyword evidence="29" id="KW-1185">Reference proteome</keyword>
<sequence>MAEEGRVVVGDLGGASRLREEHEKVVKDCESRIQHWEKLSGDYEALNDRLKTLPDQLSYDIMVPFGPLAFMPGKLVHTNELTVLLGDNWFAKCSAKQAQKIVDHRMKHVKSESDDLTKTMKNFEARVGFVKDLEKISGSKEDYVDIREDVRPDDTAITKGRQRLALKPNSKPKLDAILDLKEEDEENDGESGYGGSGKGIVSEEELWARLDELEKLEELQDEQDRLSFNMNGEDTSSSSEEEEKEGHDAAGDDAGVSLKPSWTSAAPHGKPQPSVERKEQEHDDDEEQEGNCLPSIFFSHTVEPKKVRINTGKNTTLKFSERKEQKEHSKRKKKNGHNGHSHHELHKITTPADIYRLFVDVKNGEPFPRKSILKSRSRENSVCSDTSESSAADFDERRVIGRSVSHDEATHSDTSDGITEEDNTPDHRTVTPASPRKESFITPSSHPIRSHMALLANQIMDARILSSMNGRVELSQFLRVTNQSIVSQVTSAQDDNRKNRKYPCPLCGKRFRFNSILSLHMRTHTGEKPFKCPYCDHRAAQKGNLKIHLRTHKQGLMGKGRGRIREDNRLLHELEERAILRDRQMRASHVSRQQTSNLTQLKNPQLPQTVPMQNQFFANPGAAENPPHTSTSPKETAVHDEPIQPQPSGFRCSFCKGKFRKQQELERHIRILHKPYKCTLCEFAASHEEELIGHVEMAHITADSGAGQKPAAGPGDKAKPVGEFPCEVCGQTFSQAWFLKGHMRKHKDSFEHCCQICGRRFKEPWFLKNHMKVHLNKLAAKSNLPAEHDSFKLSNLTQDHQSNLYSQYIARIHNRFLTAERADPPDYNQILTSAGVDMKIMTPGLPVEQQMFSPKDQSPFLSERRLPADDGKVGLGDPDTKAISRPGSTGSLSHHGPTEISAEMGNSHSGSTLDHRPQSSSPGEKVYRCPLSSDYTTAQTASLGFHLERYHFPHWQNSRDLSSPLQPSSSSSSSSSSSPNSNSKLRPRSSEDWSPAAAGLYLGLENHGENPLPVNKQSDLTDGDAGVDGSLSAQARKSQYEPLDLSVRPESVPSHPAMSPAVLVQMSDVFSNGLSSSITRRLQSYPTAAAEPSVKPAYQCDLLVQATKGAMNTQKGGSACHNGEGEFERSERGREDETDDAAKWQMLKNNVPEPQGLERASADFQAPGEKQEKPGQWGRGVAESPISSLENLTPGQADPLQYQGGLLSFLRSQGSLSGAPAGALRASLNGGGDVGKDVASARKPFQCRYCPYSASQKGNLKTHVLCVHRKPFDNSLYPDRRLRRSHAPQRPSRSPPSTAGDDHAPATGQIGMTSLCGT</sequence>
<feature type="compositionally biased region" description="Polar residues" evidence="26">
    <location>
        <begin position="380"/>
        <end position="390"/>
    </location>
</feature>
<evidence type="ECO:0000256" key="20">
    <source>
        <dbReference type="ARBA" id="ARBA00038295"/>
    </source>
</evidence>
<keyword evidence="15" id="KW-0496">Mitochondrion</keyword>
<evidence type="ECO:0000256" key="26">
    <source>
        <dbReference type="SAM" id="MobiDB-lite"/>
    </source>
</evidence>
<keyword evidence="19" id="KW-0966">Cell projection</keyword>
<dbReference type="EMBL" id="CP026252">
    <property type="protein sequence ID" value="AWP08781.1"/>
    <property type="molecule type" value="Genomic_DNA"/>
</dbReference>
<comment type="subunit">
    <text evidence="22">Homodimer. Component of the PAQosome complex which is responsible for the biogenesis of several protein complexes and which consists of R2TP complex members RUVBL1, RUVBL2, RPAP3 and PIH1D1, URI complex members PFDN2, PFDN6, PDRG1, UXT and URI1 as well as ASDURF, POLR2E and DNAAF10/WDR92. Interacts with POLR2E/RPB5, RUVBL2 and RUVBL1. Interacts with PFDN2, PFDN4 and STAP1; the interactions are phosphorylation-dependent and occur in a growth-dependent manner in the mitochondrion. Interacts with UXT. Interacts with PPP1CC; the interaction is phosphorylation-dependent and occurs in a growth factor-dependent manner. Interacts (via the middle C-terminal region) with GTF2F1 and GTF2F2. Interacts with DMAP1. Interacts with TSC1 and TSC2. Interacts with PRPF8 and EFTUD2 in a ZNHIT2-dependent manner.</text>
</comment>
<keyword evidence="18" id="KW-0650">Protein phosphatase inhibitor</keyword>
<dbReference type="STRING" id="52904.ENSSMAP00000017254"/>
<accession>A0A2U9BXF0</accession>
<dbReference type="GO" id="GO:0005634">
    <property type="term" value="C:nucleus"/>
    <property type="evidence" value="ECO:0007669"/>
    <property type="project" value="UniProtKB-SubCell"/>
</dbReference>
<name>A0A2U9BXF0_SCOMX</name>
<evidence type="ECO:0000256" key="1">
    <source>
        <dbReference type="ARBA" id="ARBA00004123"/>
    </source>
</evidence>
<reference evidence="28 29" key="1">
    <citation type="submission" date="2017-12" db="EMBL/GenBank/DDBJ databases">
        <title>Integrating genomic resources of turbot (Scophthalmus maximus) in depth evaluation of genetic and physical mapping variation across individuals.</title>
        <authorList>
            <person name="Martinez P."/>
        </authorList>
    </citation>
    <scope>NUCLEOTIDE SEQUENCE [LARGE SCALE GENOMIC DNA]</scope>
</reference>
<evidence type="ECO:0000256" key="9">
    <source>
        <dbReference type="ARBA" id="ARBA00022723"/>
    </source>
</evidence>
<evidence type="ECO:0000256" key="6">
    <source>
        <dbReference type="ARBA" id="ARBA00022490"/>
    </source>
</evidence>
<keyword evidence="12" id="KW-0862">Zinc</keyword>
<evidence type="ECO:0000256" key="10">
    <source>
        <dbReference type="ARBA" id="ARBA00022737"/>
    </source>
</evidence>
<dbReference type="CDD" id="cd23159">
    <property type="entry name" value="Prefoldin_URI1"/>
    <property type="match status" value="1"/>
</dbReference>
<feature type="domain" description="C2H2-type" evidence="27">
    <location>
        <begin position="752"/>
        <end position="779"/>
    </location>
</feature>
<evidence type="ECO:0000256" key="4">
    <source>
        <dbReference type="ARBA" id="ARBA00004496"/>
    </source>
</evidence>
<keyword evidence="9" id="KW-0479">Metal-binding</keyword>
<feature type="region of interest" description="Disordered" evidence="26">
    <location>
        <begin position="1276"/>
        <end position="1318"/>
    </location>
</feature>
<evidence type="ECO:0000259" key="27">
    <source>
        <dbReference type="PROSITE" id="PS50157"/>
    </source>
</evidence>
<feature type="region of interest" description="Disordered" evidence="26">
    <location>
        <begin position="1113"/>
        <end position="1139"/>
    </location>
</feature>
<evidence type="ECO:0000256" key="19">
    <source>
        <dbReference type="ARBA" id="ARBA00023273"/>
    </source>
</evidence>
<evidence type="ECO:0000256" key="13">
    <source>
        <dbReference type="ARBA" id="ARBA00023015"/>
    </source>
</evidence>
<evidence type="ECO:0000256" key="8">
    <source>
        <dbReference type="ARBA" id="ARBA00022553"/>
    </source>
</evidence>
<dbReference type="GO" id="GO:0004864">
    <property type="term" value="F:protein phosphatase inhibitor activity"/>
    <property type="evidence" value="ECO:0007669"/>
    <property type="project" value="UniProtKB-KW"/>
</dbReference>
<evidence type="ECO:0000256" key="12">
    <source>
        <dbReference type="ARBA" id="ARBA00022833"/>
    </source>
</evidence>